<sequence>MSILDELFKEMNIFNEKYYSEAEYVKQDQLREAFITDFPLESIKNIPLDKYVIGYNRSDSFCYKLEITLSGTGYIGAGYSDKFGIYWSKDDNTYKWAKKYGVTQEEVYEKVLEEISHLIEAGGNYDSNFIEKCLLPPTVRGKILSTYYPERYLNIFSNRHLDFFLTQLGSNSAKFNSVLEKQHFILLEKKKNVITEQWSIYKYSKFLYSFFGSPTNDSDKDDYQSEYNQNEMCEIETVQVELLDKNLLTSSGERERSNNNRNNGDVDFLEKNRQNTITGNRGEEIVLKYEKDRLKSNKNLQQQVERKSLKDHKLGYDILSFDNDGSKRYIEVKSTVQSFNSEGSLYISKNELEKARELANFWIYLVFDARSENPKLVCIPSPFTDKNEDRISLEPISFKAHYAFGEGV</sequence>
<dbReference type="Proteomes" id="UP000094764">
    <property type="component" value="Unassembled WGS sequence"/>
</dbReference>
<dbReference type="EMBL" id="MIKB01000013">
    <property type="protein sequence ID" value="OEG16514.1"/>
    <property type="molecule type" value="Genomic_DNA"/>
</dbReference>
<dbReference type="STRING" id="903983.BCR23_06395"/>
<name>A0A1E5GUY4_9ENTE</name>
<protein>
    <recommendedName>
        <fullName evidence="1">Protein NO VEIN C-terminal domain-containing protein</fullName>
    </recommendedName>
</protein>
<dbReference type="RefSeq" id="WP_069634965.1">
    <property type="nucleotide sequence ID" value="NZ_JXKZ01000009.1"/>
</dbReference>
<keyword evidence="3" id="KW-1185">Reference proteome</keyword>
<evidence type="ECO:0000259" key="1">
    <source>
        <dbReference type="Pfam" id="PF13020"/>
    </source>
</evidence>
<dbReference type="PATRIC" id="fig|903983.4.peg.2850"/>
<evidence type="ECO:0000313" key="3">
    <source>
        <dbReference type="Proteomes" id="UP000094764"/>
    </source>
</evidence>
<reference evidence="3" key="1">
    <citation type="submission" date="2016-09" db="EMBL/GenBank/DDBJ databases">
        <authorList>
            <person name="Gulvik C.A."/>
        </authorList>
    </citation>
    <scope>NUCLEOTIDE SEQUENCE [LARGE SCALE GENOMIC DNA]</scope>
    <source>
        <strain evidence="3">LMG 26306</strain>
    </source>
</reference>
<comment type="caution">
    <text evidence="2">The sequence shown here is derived from an EMBL/GenBank/DDBJ whole genome shotgun (WGS) entry which is preliminary data.</text>
</comment>
<feature type="domain" description="Protein NO VEIN C-terminal" evidence="1">
    <location>
        <begin position="282"/>
        <end position="379"/>
    </location>
</feature>
<organism evidence="2 3">
    <name type="scientific">Enterococcus quebecensis</name>
    <dbReference type="NCBI Taxonomy" id="903983"/>
    <lineage>
        <taxon>Bacteria</taxon>
        <taxon>Bacillati</taxon>
        <taxon>Bacillota</taxon>
        <taxon>Bacilli</taxon>
        <taxon>Lactobacillales</taxon>
        <taxon>Enterococcaceae</taxon>
        <taxon>Enterococcus</taxon>
    </lineage>
</organism>
<gene>
    <name evidence="2" type="ORF">BCR23_06395</name>
</gene>
<dbReference type="OrthoDB" id="9781481at2"/>
<evidence type="ECO:0000313" key="2">
    <source>
        <dbReference type="EMBL" id="OEG16514.1"/>
    </source>
</evidence>
<dbReference type="InterPro" id="IPR024975">
    <property type="entry name" value="NOV_C"/>
</dbReference>
<dbReference type="Pfam" id="PF13020">
    <property type="entry name" value="NOV_C"/>
    <property type="match status" value="1"/>
</dbReference>
<proteinExistence type="predicted"/>
<accession>A0A1E5GUY4</accession>
<dbReference type="AlphaFoldDB" id="A0A1E5GUY4"/>